<dbReference type="InterPro" id="IPR003598">
    <property type="entry name" value="Ig_sub2"/>
</dbReference>
<feature type="compositionally biased region" description="Gly residues" evidence="7">
    <location>
        <begin position="1300"/>
        <end position="1325"/>
    </location>
</feature>
<keyword evidence="12" id="KW-1185">Reference proteome</keyword>
<dbReference type="Gene3D" id="2.60.40.10">
    <property type="entry name" value="Immunoglobulins"/>
    <property type="match status" value="10"/>
</dbReference>
<dbReference type="InterPro" id="IPR013783">
    <property type="entry name" value="Ig-like_fold"/>
</dbReference>
<feature type="domain" description="Ig-like" evidence="9">
    <location>
        <begin position="544"/>
        <end position="634"/>
    </location>
</feature>
<feature type="region of interest" description="Disordered" evidence="7">
    <location>
        <begin position="1186"/>
        <end position="1220"/>
    </location>
</feature>
<organism evidence="11 12">
    <name type="scientific">Scylla paramamosain</name>
    <name type="common">Mud crab</name>
    <dbReference type="NCBI Taxonomy" id="85552"/>
    <lineage>
        <taxon>Eukaryota</taxon>
        <taxon>Metazoa</taxon>
        <taxon>Ecdysozoa</taxon>
        <taxon>Arthropoda</taxon>
        <taxon>Crustacea</taxon>
        <taxon>Multicrustacea</taxon>
        <taxon>Malacostraca</taxon>
        <taxon>Eumalacostraca</taxon>
        <taxon>Eucarida</taxon>
        <taxon>Decapoda</taxon>
        <taxon>Pleocyemata</taxon>
        <taxon>Brachyura</taxon>
        <taxon>Eubrachyura</taxon>
        <taxon>Portunoidea</taxon>
        <taxon>Portunidae</taxon>
        <taxon>Portuninae</taxon>
        <taxon>Scylla</taxon>
    </lineage>
</organism>
<feature type="region of interest" description="Disordered" evidence="7">
    <location>
        <begin position="1280"/>
        <end position="1397"/>
    </location>
</feature>
<evidence type="ECO:0000259" key="9">
    <source>
        <dbReference type="PROSITE" id="PS50835"/>
    </source>
</evidence>
<keyword evidence="3 8" id="KW-0472">Membrane</keyword>
<dbReference type="SMART" id="SM00060">
    <property type="entry name" value="FN3"/>
    <property type="match status" value="1"/>
</dbReference>
<dbReference type="InterPro" id="IPR051275">
    <property type="entry name" value="Cell_adhesion_signaling"/>
</dbReference>
<dbReference type="InterPro" id="IPR036179">
    <property type="entry name" value="Ig-like_dom_sf"/>
</dbReference>
<feature type="compositionally biased region" description="Polar residues" evidence="7">
    <location>
        <begin position="1355"/>
        <end position="1379"/>
    </location>
</feature>
<dbReference type="Pfam" id="PF13927">
    <property type="entry name" value="Ig_3"/>
    <property type="match status" value="2"/>
</dbReference>
<feature type="domain" description="Ig-like" evidence="9">
    <location>
        <begin position="331"/>
        <end position="436"/>
    </location>
</feature>
<keyword evidence="2" id="KW-0677">Repeat</keyword>
<evidence type="ECO:0000256" key="6">
    <source>
        <dbReference type="ARBA" id="ARBA00023319"/>
    </source>
</evidence>
<feature type="compositionally biased region" description="Basic residues" evidence="7">
    <location>
        <begin position="1330"/>
        <end position="1348"/>
    </location>
</feature>
<evidence type="ECO:0000256" key="8">
    <source>
        <dbReference type="SAM" id="Phobius"/>
    </source>
</evidence>
<reference evidence="11 12" key="1">
    <citation type="submission" date="2023-03" db="EMBL/GenBank/DDBJ databases">
        <title>High-quality genome of Scylla paramamosain provides insights in environmental adaptation.</title>
        <authorList>
            <person name="Zhang L."/>
        </authorList>
    </citation>
    <scope>NUCLEOTIDE SEQUENCE [LARGE SCALE GENOMIC DNA]</scope>
    <source>
        <strain evidence="11">LZ_2023a</strain>
        <tissue evidence="11">Muscle</tissue>
    </source>
</reference>
<feature type="domain" description="Ig-like" evidence="9">
    <location>
        <begin position="105"/>
        <end position="186"/>
    </location>
</feature>
<feature type="domain" description="Fibronectin type-III" evidence="10">
    <location>
        <begin position="1023"/>
        <end position="1114"/>
    </location>
</feature>
<evidence type="ECO:0000256" key="2">
    <source>
        <dbReference type="ARBA" id="ARBA00022737"/>
    </source>
</evidence>
<dbReference type="InterPro" id="IPR036116">
    <property type="entry name" value="FN3_sf"/>
</dbReference>
<dbReference type="GO" id="GO:0030154">
    <property type="term" value="P:cell differentiation"/>
    <property type="evidence" value="ECO:0007669"/>
    <property type="project" value="UniProtKB-ARBA"/>
</dbReference>
<dbReference type="InterPro" id="IPR013098">
    <property type="entry name" value="Ig_I-set"/>
</dbReference>
<feature type="domain" description="Ig-like" evidence="9">
    <location>
        <begin position="824"/>
        <end position="914"/>
    </location>
</feature>
<evidence type="ECO:0000256" key="3">
    <source>
        <dbReference type="ARBA" id="ARBA00023136"/>
    </source>
</evidence>
<dbReference type="SMART" id="SM00409">
    <property type="entry name" value="IG"/>
    <property type="match status" value="8"/>
</dbReference>
<evidence type="ECO:0000313" key="12">
    <source>
        <dbReference type="Proteomes" id="UP001487740"/>
    </source>
</evidence>
<dbReference type="PANTHER" id="PTHR11640">
    <property type="entry name" value="NEPHRIN"/>
    <property type="match status" value="1"/>
</dbReference>
<dbReference type="GO" id="GO:0009653">
    <property type="term" value="P:anatomical structure morphogenesis"/>
    <property type="evidence" value="ECO:0007669"/>
    <property type="project" value="UniProtKB-ARBA"/>
</dbReference>
<feature type="compositionally biased region" description="Basic and acidic residues" evidence="7">
    <location>
        <begin position="260"/>
        <end position="269"/>
    </location>
</feature>
<sequence>MLRPRGSVLGVARPGCCVLVFRVVPGVSCGLRSSVQVFPVARPPRRGIDVEGVWGARGGRARVGLATSTTTMTARGHGLTTTATTATTLMLLAVVMTGATGSHLQKFTVRPESVEVVEGGDVLLTCVVENQQGKAQWTKDGFALGFERDVPGYPRFQYAGEAARGEHHLAITGATLTEDGEYQCQVGPTSVSPPIWAAANVTVILPPSGVSIVGWGDGAQVEVLAGTSLNLDCEVLGGRPAPRVAWMRGGAPLPPELQDDSTRVSSEPRRWDTRSRLTVNTLPADDGVPYTCRALHPTLASPATLIPNAPSQPSPMEATVTLSVLHPPGPPIITGYTPGEVAVAGERRTITCTSKGGNPRPWVLWYRNGNLLDDTTTTSSFLSSSSDGGQEEVGVAKVVVNAHELVLTPQEDTALLECRVSNDLLKEPLVANVTLTVYYAPASVSIRGPAQVGAGDTLNLTCETSDSNPPASITWTLQGEVVENSKSVVAKDGAGGWVTSSRVSQRVDSAAVSPLRVECRALNPAVEQVIRRTTTITVTRPAGPPVFKIDLRDPVVAGTMLDLTCMSVGGHPPPTIRVFKGEDQVATEVVVEGGVTEARVEVEVTAADNRKEVSCDVTSTAANATPHSTSGTLTVLFPPWEVTGEVTPGTVEEGQVVTLSCESTASLPPSNITWTSTSASLHGAIVSTSSGAFGGMVTRSELHLSTTAEDNGRAFQCEASNGLGVEVRQELILNVLHAPQWMVKPPEQLDVYEGAELVVTATALANPGPLRYWWRRGEETLEATQGELRLGKVGRNLSGNYSVSAYNPRGAVNASFILNVQYGPENLQAVERVTVGEGGAATVECSAGGNPRPTLTWTTSNAFNSTTAQTLSSGVSVARLVLEAATEQHTGLYLCHASNVVASTPPVSTKVIVTQPPRMVVEAAGAGGSWAAVGGRGRLVCRVRAAPAPSFSWTTEDGLTLQSGPKYDLHEPQLVDGLVLWASVLEVLQVEKEDYGKYSCSAHNALGSDSSAIALNPPARPHPPTNFTVTNITSSSVSLSWIPNFAGGLPRGYTIRYRATGTLDHQTVELSGGNTAGTTLTGLTARNYLFSIRATNDQGASEFLKPPLLATLPVGPEGSGGALGMGRWRVPRLILVVMSLTGASLLLLNIAIIACFVRRRARTRLAASSASTTKMEVSLDGYSGANHMASPHHNASTSSTTTTTTSLVAPTTNPPPPPPPLPQHLLPSTTSASTTLLLHHHNNNRTCQVGMEVCDGMGEVNMNASPMQNGGLMRRGSITSFKSGGVRENGGVPCRERRSSGGGGGGGGGCGGGGVGGGGNIGAGGESPYHHHHHHHMHPHPHHHHHHHHDPEVCSLTSSTYDASPGLPTSASTSILPQQEQRRSSDAGTPGDDQISLASFHSSHSRTYSQGYIRPLPPPGCPHYSVHPCQSLPCPQSEPQSLPSVVQQGQLYTSLNPSSLYSLSSEYYEARCGQSSFAAGAAPMGYATLGPRSRRAPPSQFSTLQRPRGARLQPRTCQVMKRGRDQTPEEEPLTKRINNLHLDNSSQMLNHVLNGSTLPTASPVPALAQERLLNGMAVAASLPECSMAQASANLPGMGHASAGPSQGATPQDISELEEMISRRELPESLNMNYPDLNPTNNHQYFAFNKLLHHLHMERLRRAGKLPL</sequence>
<comment type="caution">
    <text evidence="11">The sequence shown here is derived from an EMBL/GenBank/DDBJ whole genome shotgun (WGS) entry which is preliminary data.</text>
</comment>
<feature type="region of interest" description="Disordered" evidence="7">
    <location>
        <begin position="1488"/>
        <end position="1513"/>
    </location>
</feature>
<dbReference type="SMART" id="SM00408">
    <property type="entry name" value="IGc2"/>
    <property type="match status" value="6"/>
</dbReference>
<evidence type="ECO:0000256" key="1">
    <source>
        <dbReference type="ARBA" id="ARBA00004479"/>
    </source>
</evidence>
<dbReference type="PROSITE" id="PS50853">
    <property type="entry name" value="FN3"/>
    <property type="match status" value="1"/>
</dbReference>
<feature type="domain" description="Ig-like" evidence="9">
    <location>
        <begin position="638"/>
        <end position="733"/>
    </location>
</feature>
<dbReference type="CDD" id="cd00063">
    <property type="entry name" value="FN3"/>
    <property type="match status" value="1"/>
</dbReference>
<feature type="domain" description="Ig-like" evidence="9">
    <location>
        <begin position="441"/>
        <end position="537"/>
    </location>
</feature>
<dbReference type="PANTHER" id="PTHR11640:SF136">
    <property type="entry name" value="NEPHRIN"/>
    <property type="match status" value="1"/>
</dbReference>
<comment type="subcellular location">
    <subcellularLocation>
        <location evidence="1">Membrane</location>
        <topology evidence="1">Single-pass type I membrane protein</topology>
    </subcellularLocation>
</comment>
<dbReference type="InterPro" id="IPR013162">
    <property type="entry name" value="CD80_C2-set"/>
</dbReference>
<keyword evidence="5" id="KW-0325">Glycoprotein</keyword>
<feature type="transmembrane region" description="Helical" evidence="8">
    <location>
        <begin position="1133"/>
        <end position="1157"/>
    </location>
</feature>
<keyword evidence="6" id="KW-0393">Immunoglobulin domain</keyword>
<evidence type="ECO:0000256" key="7">
    <source>
        <dbReference type="SAM" id="MobiDB-lite"/>
    </source>
</evidence>
<evidence type="ECO:0000259" key="10">
    <source>
        <dbReference type="PROSITE" id="PS50853"/>
    </source>
</evidence>
<dbReference type="Pfam" id="PF08205">
    <property type="entry name" value="C2-set_2"/>
    <property type="match status" value="4"/>
</dbReference>
<feature type="domain" description="Ig-like" evidence="9">
    <location>
        <begin position="917"/>
        <end position="1016"/>
    </location>
</feature>
<evidence type="ECO:0000256" key="4">
    <source>
        <dbReference type="ARBA" id="ARBA00023157"/>
    </source>
</evidence>
<dbReference type="InterPro" id="IPR007110">
    <property type="entry name" value="Ig-like_dom"/>
</dbReference>
<evidence type="ECO:0000313" key="11">
    <source>
        <dbReference type="EMBL" id="KAK8384042.1"/>
    </source>
</evidence>
<evidence type="ECO:0000256" key="5">
    <source>
        <dbReference type="ARBA" id="ARBA00023180"/>
    </source>
</evidence>
<feature type="domain" description="Ig-like" evidence="9">
    <location>
        <begin position="207"/>
        <end position="306"/>
    </location>
</feature>
<protein>
    <recommendedName>
        <fullName evidence="13">Nephrin</fullName>
    </recommendedName>
</protein>
<dbReference type="GO" id="GO:0005911">
    <property type="term" value="C:cell-cell junction"/>
    <property type="evidence" value="ECO:0007669"/>
    <property type="project" value="TreeGrafter"/>
</dbReference>
<feature type="region of interest" description="Disordered" evidence="7">
    <location>
        <begin position="250"/>
        <end position="269"/>
    </location>
</feature>
<dbReference type="GO" id="GO:0050839">
    <property type="term" value="F:cell adhesion molecule binding"/>
    <property type="evidence" value="ECO:0007669"/>
    <property type="project" value="TreeGrafter"/>
</dbReference>
<dbReference type="GO" id="GO:0098609">
    <property type="term" value="P:cell-cell adhesion"/>
    <property type="evidence" value="ECO:0007669"/>
    <property type="project" value="TreeGrafter"/>
</dbReference>
<gene>
    <name evidence="11" type="ORF">O3P69_016045</name>
</gene>
<dbReference type="InterPro" id="IPR003961">
    <property type="entry name" value="FN3_dom"/>
</dbReference>
<dbReference type="Proteomes" id="UP001487740">
    <property type="component" value="Unassembled WGS sequence"/>
</dbReference>
<name>A0AAW0T9R3_SCYPA</name>
<dbReference type="SUPFAM" id="SSF48726">
    <property type="entry name" value="Immunoglobulin"/>
    <property type="match status" value="9"/>
</dbReference>
<keyword evidence="8" id="KW-1133">Transmembrane helix</keyword>
<dbReference type="InterPro" id="IPR003599">
    <property type="entry name" value="Ig_sub"/>
</dbReference>
<feature type="compositionally biased region" description="Low complexity" evidence="7">
    <location>
        <begin position="1196"/>
        <end position="1211"/>
    </location>
</feature>
<dbReference type="PROSITE" id="PS50835">
    <property type="entry name" value="IG_LIKE"/>
    <property type="match status" value="8"/>
</dbReference>
<keyword evidence="4" id="KW-1015">Disulfide bond</keyword>
<dbReference type="EMBL" id="JARAKH010000036">
    <property type="protein sequence ID" value="KAK8384042.1"/>
    <property type="molecule type" value="Genomic_DNA"/>
</dbReference>
<dbReference type="Pfam" id="PF07679">
    <property type="entry name" value="I-set"/>
    <property type="match status" value="1"/>
</dbReference>
<keyword evidence="8" id="KW-0812">Transmembrane</keyword>
<evidence type="ECO:0008006" key="13">
    <source>
        <dbReference type="Google" id="ProtNLM"/>
    </source>
</evidence>
<dbReference type="SUPFAM" id="SSF49265">
    <property type="entry name" value="Fibronectin type III"/>
    <property type="match status" value="1"/>
</dbReference>
<dbReference type="Pfam" id="PF00041">
    <property type="entry name" value="fn3"/>
    <property type="match status" value="1"/>
</dbReference>
<accession>A0AAW0T9R3</accession>
<proteinExistence type="predicted"/>
<dbReference type="GO" id="GO:0005886">
    <property type="term" value="C:plasma membrane"/>
    <property type="evidence" value="ECO:0007669"/>
    <property type="project" value="TreeGrafter"/>
</dbReference>